<evidence type="ECO:0000313" key="2">
    <source>
        <dbReference type="EMBL" id="KAJ1216524.1"/>
    </source>
</evidence>
<gene>
    <name evidence="2" type="ORF">NDU88_004125</name>
</gene>
<accession>A0AAV7WT78</accession>
<feature type="region of interest" description="Disordered" evidence="1">
    <location>
        <begin position="1"/>
        <end position="21"/>
    </location>
</feature>
<feature type="compositionally biased region" description="Polar residues" evidence="1">
    <location>
        <begin position="115"/>
        <end position="128"/>
    </location>
</feature>
<dbReference type="EMBL" id="JANPWB010000001">
    <property type="protein sequence ID" value="KAJ1216524.1"/>
    <property type="molecule type" value="Genomic_DNA"/>
</dbReference>
<dbReference type="Proteomes" id="UP001066276">
    <property type="component" value="Chromosome 1_1"/>
</dbReference>
<organism evidence="2 3">
    <name type="scientific">Pleurodeles waltl</name>
    <name type="common">Iberian ribbed newt</name>
    <dbReference type="NCBI Taxonomy" id="8319"/>
    <lineage>
        <taxon>Eukaryota</taxon>
        <taxon>Metazoa</taxon>
        <taxon>Chordata</taxon>
        <taxon>Craniata</taxon>
        <taxon>Vertebrata</taxon>
        <taxon>Euteleostomi</taxon>
        <taxon>Amphibia</taxon>
        <taxon>Batrachia</taxon>
        <taxon>Caudata</taxon>
        <taxon>Salamandroidea</taxon>
        <taxon>Salamandridae</taxon>
        <taxon>Pleurodelinae</taxon>
        <taxon>Pleurodeles</taxon>
    </lineage>
</organism>
<protein>
    <submittedName>
        <fullName evidence="2">Uncharacterized protein</fullName>
    </submittedName>
</protein>
<dbReference type="AlphaFoldDB" id="A0AAV7WT78"/>
<comment type="caution">
    <text evidence="2">The sequence shown here is derived from an EMBL/GenBank/DDBJ whole genome shotgun (WGS) entry which is preliminary data.</text>
</comment>
<feature type="region of interest" description="Disordered" evidence="1">
    <location>
        <begin position="77"/>
        <end position="136"/>
    </location>
</feature>
<keyword evidence="3" id="KW-1185">Reference proteome</keyword>
<proteinExistence type="predicted"/>
<reference evidence="2" key="1">
    <citation type="journal article" date="2022" name="bioRxiv">
        <title>Sequencing and chromosome-scale assembly of the giantPleurodeles waltlgenome.</title>
        <authorList>
            <person name="Brown T."/>
            <person name="Elewa A."/>
            <person name="Iarovenko S."/>
            <person name="Subramanian E."/>
            <person name="Araus A.J."/>
            <person name="Petzold A."/>
            <person name="Susuki M."/>
            <person name="Suzuki K.-i.T."/>
            <person name="Hayashi T."/>
            <person name="Toyoda A."/>
            <person name="Oliveira C."/>
            <person name="Osipova E."/>
            <person name="Leigh N.D."/>
            <person name="Simon A."/>
            <person name="Yun M.H."/>
        </authorList>
    </citation>
    <scope>NUCLEOTIDE SEQUENCE</scope>
    <source>
        <strain evidence="2">20211129_DDA</strain>
        <tissue evidence="2">Liver</tissue>
    </source>
</reference>
<evidence type="ECO:0000313" key="3">
    <source>
        <dbReference type="Proteomes" id="UP001066276"/>
    </source>
</evidence>
<sequence>MRVLPGLLSRKRSSRPGRLTERLPSAGTALAAVALQSTGGPFRCCSALLRSWQPTAPPRCLVSAAWAPAILLSPWKMPPGLSVTPGPRGPADPSGTCGLQMPLPQPQPAPDTGPRSGSQSPSAVSATFGSPMGQDW</sequence>
<name>A0AAV7WT78_PLEWA</name>
<evidence type="ECO:0000256" key="1">
    <source>
        <dbReference type="SAM" id="MobiDB-lite"/>
    </source>
</evidence>